<proteinExistence type="predicted"/>
<dbReference type="RefSeq" id="WP_188852276.1">
    <property type="nucleotide sequence ID" value="NZ_BMON01000002.1"/>
</dbReference>
<reference evidence="2" key="1">
    <citation type="journal article" date="2014" name="Int. J. Syst. Evol. Microbiol.">
        <title>Complete genome sequence of Corynebacterium casei LMG S-19264T (=DSM 44701T), isolated from a smear-ripened cheese.</title>
        <authorList>
            <consortium name="US DOE Joint Genome Institute (JGI-PGF)"/>
            <person name="Walter F."/>
            <person name="Albersmeier A."/>
            <person name="Kalinowski J."/>
            <person name="Ruckert C."/>
        </authorList>
    </citation>
    <scope>NUCLEOTIDE SEQUENCE</scope>
    <source>
        <strain evidence="2">JCM 15759</strain>
    </source>
</reference>
<reference evidence="2" key="2">
    <citation type="submission" date="2020-09" db="EMBL/GenBank/DDBJ databases">
        <authorList>
            <person name="Sun Q."/>
            <person name="Ohkuma M."/>
        </authorList>
    </citation>
    <scope>NUCLEOTIDE SEQUENCE</scope>
    <source>
        <strain evidence="2">JCM 15759</strain>
    </source>
</reference>
<accession>A0A830FDM2</accession>
<dbReference type="OrthoDB" id="275244at2157"/>
<dbReference type="PROSITE" id="PS51257">
    <property type="entry name" value="PROKAR_LIPOPROTEIN"/>
    <property type="match status" value="1"/>
</dbReference>
<sequence length="489" mass="54901">MASDRANRRRFLQIGGAALTTTLAGCGGLTDLDNPSGSTDSEEEKTETKEQQYTIPPVADMKCTGIENENAVIEAIYEPVTTPGDSRLFIKDEITFELFSYTTYPVENDVNLKKIAEKTKSPYGDRDISFKYSYKNIPANQRVRHRIKATNNNTGESEFIMDKRTLVRTKSSYGPREYIQSGPNLYSITEQENDVQSGFVKRGDKYIKGSIFAYGWEDPRIAEIPFTREAFKVENDSYQEGINPRCSPYCYEKLEIPVSLVERQEQKMENRNLRAGYNTLNYNDGQDNVLDSPVCQQHADGIIKSQEQYGVKNHYGLIRWAAGTIQSGTYDKRRGGVSVTQASVHLPGPYWVDRTENCVGHSYNLAWLLYHLGYTCGTVYLNRSGQGIANHVGVGIPIPKDVMESDFPEEYPDAFNNSPSIQAAYVDGFANFGNDVDSLGDYPWLYIETTGGFEIGVMPFDDVDSRGVQYVLEPEDNVFGTDLKNQTGS</sequence>
<comment type="caution">
    <text evidence="2">The sequence shown here is derived from an EMBL/GenBank/DDBJ whole genome shotgun (WGS) entry which is preliminary data.</text>
</comment>
<gene>
    <name evidence="2" type="ORF">GCM10009006_17400</name>
</gene>
<protein>
    <submittedName>
        <fullName evidence="2">Uncharacterized protein</fullName>
    </submittedName>
</protein>
<evidence type="ECO:0000256" key="1">
    <source>
        <dbReference type="SAM" id="MobiDB-lite"/>
    </source>
</evidence>
<evidence type="ECO:0000313" key="2">
    <source>
        <dbReference type="EMBL" id="GGM36734.1"/>
    </source>
</evidence>
<feature type="region of interest" description="Disordered" evidence="1">
    <location>
        <begin position="29"/>
        <end position="51"/>
    </location>
</feature>
<name>A0A830FDM2_HALAR</name>
<evidence type="ECO:0000313" key="3">
    <source>
        <dbReference type="Proteomes" id="UP000656367"/>
    </source>
</evidence>
<organism evidence="2 3">
    <name type="scientific">Haloarcula argentinensis</name>
    <dbReference type="NCBI Taxonomy" id="43776"/>
    <lineage>
        <taxon>Archaea</taxon>
        <taxon>Methanobacteriati</taxon>
        <taxon>Methanobacteriota</taxon>
        <taxon>Stenosarchaea group</taxon>
        <taxon>Halobacteria</taxon>
        <taxon>Halobacteriales</taxon>
        <taxon>Haloarculaceae</taxon>
        <taxon>Haloarcula</taxon>
    </lineage>
</organism>
<dbReference type="EMBL" id="BMON01000002">
    <property type="protein sequence ID" value="GGM36734.1"/>
    <property type="molecule type" value="Genomic_DNA"/>
</dbReference>
<dbReference type="Proteomes" id="UP000656367">
    <property type="component" value="Unassembled WGS sequence"/>
</dbReference>
<dbReference type="AlphaFoldDB" id="A0A830FDM2"/>